<dbReference type="EC" id="3.2.1.23" evidence="3 6"/>
<evidence type="ECO:0000313" key="11">
    <source>
        <dbReference type="Proteomes" id="UP001499851"/>
    </source>
</evidence>
<dbReference type="InterPro" id="IPR003476">
    <property type="entry name" value="Glyco_hydro_42"/>
</dbReference>
<feature type="domain" description="Beta-galactosidase trimerisation" evidence="8">
    <location>
        <begin position="406"/>
        <end position="584"/>
    </location>
</feature>
<dbReference type="PANTHER" id="PTHR36447">
    <property type="entry name" value="BETA-GALACTOSIDASE GANA"/>
    <property type="match status" value="1"/>
</dbReference>
<sequence length="666" mass="72988">MAHQNHDIIPQIDGLAYGGDYNPEQWPREIWDEDVRLMREAGVNLVSVNIFAWASVNPGPGEWDFAQLDDIMDLLAGAGIKADLATSTASPPPWFSQRHPETLPVDAQGVRLNSGARAEYCPHAPAFQDAVVEMASRLAERYAAHPALAMWHVGNEYYRSCFCDLAADAFRAWLQDRHATLAALNDAWGTAFWSQTYTDWSQVLPPRVCAETPNPGLLLDWQRFSSDALLTLFRAEADAIGKHSADVPITTNLMVTGDFSGLDYHRWGEHVTGPNRLVATDHYLIPEHDGDIAWPAQVAFGADASRGLAGGSPWLLMEQAANSSAWRRGYFAKRPGDQLRHSLAYVARGSEGAMYFQWRASRAGAERYHSAMLPHGGADSRVFREVKEFGARLKRLAEVKGSTVVARAAVLLDFESSWAAKTPGQPSSDMATYPELRRWHAALWRRGVTTDVVNPAWDLSGYEFVFAPHLYLLESDAHLRAYVEGGGTLVVGPYSGVVDRNDRVHPGLPGAIRDLVGVRVEEFVPLPEGAVAVLDDGTEGRTWTEVAHPVGADVVASFTGHPSTGAVFRRRLGDGEAWYLATRPVDLGPLLDRIGLAAAAPEGLELVRRRHEDGRTYLFAINHTDAPQRFDAAGEDLLTGAAWTPATDLAPGEAAVIRERAAARTR</sequence>
<dbReference type="InterPro" id="IPR017853">
    <property type="entry name" value="GH"/>
</dbReference>
<evidence type="ECO:0000256" key="4">
    <source>
        <dbReference type="ARBA" id="ARBA00022801"/>
    </source>
</evidence>
<keyword evidence="4 6" id="KW-0378">Hydrolase</keyword>
<evidence type="ECO:0000313" key="10">
    <source>
        <dbReference type="EMBL" id="GAA1664779.1"/>
    </source>
</evidence>
<evidence type="ECO:0000259" key="8">
    <source>
        <dbReference type="Pfam" id="PF08532"/>
    </source>
</evidence>
<comment type="catalytic activity">
    <reaction evidence="1 6">
        <text>Hydrolysis of terminal non-reducing beta-D-galactose residues in beta-D-galactosides.</text>
        <dbReference type="EC" id="3.2.1.23"/>
    </reaction>
</comment>
<name>A0ABP4S6P6_9ACTN</name>
<dbReference type="InterPro" id="IPR013739">
    <property type="entry name" value="Beta_galactosidase_C"/>
</dbReference>
<evidence type="ECO:0000256" key="3">
    <source>
        <dbReference type="ARBA" id="ARBA00012756"/>
    </source>
</evidence>
<dbReference type="RefSeq" id="WP_344481987.1">
    <property type="nucleotide sequence ID" value="NZ_BAAAQF010000004.1"/>
</dbReference>
<evidence type="ECO:0000259" key="7">
    <source>
        <dbReference type="Pfam" id="PF02449"/>
    </source>
</evidence>
<dbReference type="InterPro" id="IPR013738">
    <property type="entry name" value="Beta_galactosidase_Trimer"/>
</dbReference>
<organism evidence="10 11">
    <name type="scientific">Glycomyces endophyticus</name>
    <dbReference type="NCBI Taxonomy" id="480996"/>
    <lineage>
        <taxon>Bacteria</taxon>
        <taxon>Bacillati</taxon>
        <taxon>Actinomycetota</taxon>
        <taxon>Actinomycetes</taxon>
        <taxon>Glycomycetales</taxon>
        <taxon>Glycomycetaceae</taxon>
        <taxon>Glycomyces</taxon>
    </lineage>
</organism>
<keyword evidence="11" id="KW-1185">Reference proteome</keyword>
<comment type="similarity">
    <text evidence="2 6">Belongs to the glycosyl hydrolase 42 family.</text>
</comment>
<feature type="domain" description="Beta-galactosidase C-terminal" evidence="9">
    <location>
        <begin position="604"/>
        <end position="659"/>
    </location>
</feature>
<evidence type="ECO:0000256" key="5">
    <source>
        <dbReference type="ARBA" id="ARBA00023295"/>
    </source>
</evidence>
<gene>
    <name evidence="10" type="ORF">GCM10009830_07900</name>
</gene>
<dbReference type="Pfam" id="PF02449">
    <property type="entry name" value="Glyco_hydro_42"/>
    <property type="match status" value="1"/>
</dbReference>
<protein>
    <recommendedName>
        <fullName evidence="3 6">Beta-galactosidase</fullName>
        <shortName evidence="6">Beta-gal</shortName>
        <ecNumber evidence="3 6">3.2.1.23</ecNumber>
    </recommendedName>
</protein>
<evidence type="ECO:0000256" key="2">
    <source>
        <dbReference type="ARBA" id="ARBA00005940"/>
    </source>
</evidence>
<evidence type="ECO:0000256" key="1">
    <source>
        <dbReference type="ARBA" id="ARBA00001412"/>
    </source>
</evidence>
<keyword evidence="5 6" id="KW-0326">Glycosidase</keyword>
<dbReference type="Gene3D" id="3.40.50.880">
    <property type="match status" value="1"/>
</dbReference>
<dbReference type="Proteomes" id="UP001499851">
    <property type="component" value="Unassembled WGS sequence"/>
</dbReference>
<accession>A0ABP4S6P6</accession>
<dbReference type="InterPro" id="IPR013529">
    <property type="entry name" value="Glyco_hydro_42_N"/>
</dbReference>
<dbReference type="Pfam" id="PF08532">
    <property type="entry name" value="Glyco_hydro_42M"/>
    <property type="match status" value="1"/>
</dbReference>
<dbReference type="SUPFAM" id="SSF52317">
    <property type="entry name" value="Class I glutamine amidotransferase-like"/>
    <property type="match status" value="1"/>
</dbReference>
<dbReference type="InterPro" id="IPR029062">
    <property type="entry name" value="Class_I_gatase-like"/>
</dbReference>
<dbReference type="EMBL" id="BAAAQF010000004">
    <property type="protein sequence ID" value="GAA1664779.1"/>
    <property type="molecule type" value="Genomic_DNA"/>
</dbReference>
<evidence type="ECO:0000256" key="6">
    <source>
        <dbReference type="PIRNR" id="PIRNR001084"/>
    </source>
</evidence>
<evidence type="ECO:0000259" key="9">
    <source>
        <dbReference type="Pfam" id="PF08533"/>
    </source>
</evidence>
<reference evidence="11" key="1">
    <citation type="journal article" date="2019" name="Int. J. Syst. Evol. Microbiol.">
        <title>The Global Catalogue of Microorganisms (GCM) 10K type strain sequencing project: providing services to taxonomists for standard genome sequencing and annotation.</title>
        <authorList>
            <consortium name="The Broad Institute Genomics Platform"/>
            <consortium name="The Broad Institute Genome Sequencing Center for Infectious Disease"/>
            <person name="Wu L."/>
            <person name="Ma J."/>
        </authorList>
    </citation>
    <scope>NUCLEOTIDE SEQUENCE [LARGE SCALE GENOMIC DNA]</scope>
    <source>
        <strain evidence="11">JCM 16001</strain>
    </source>
</reference>
<dbReference type="PANTHER" id="PTHR36447:SF1">
    <property type="entry name" value="BETA-GALACTOSIDASE GANA"/>
    <property type="match status" value="1"/>
</dbReference>
<dbReference type="Gene3D" id="3.20.20.80">
    <property type="entry name" value="Glycosidases"/>
    <property type="match status" value="1"/>
</dbReference>
<dbReference type="InterPro" id="IPR013780">
    <property type="entry name" value="Glyco_hydro_b"/>
</dbReference>
<dbReference type="CDD" id="cd03143">
    <property type="entry name" value="A4_beta-galactosidase_middle_domain"/>
    <property type="match status" value="1"/>
</dbReference>
<dbReference type="PIRSF" id="PIRSF001084">
    <property type="entry name" value="B-galactosidase"/>
    <property type="match status" value="1"/>
</dbReference>
<dbReference type="Pfam" id="PF08533">
    <property type="entry name" value="Glyco_hydro_42C"/>
    <property type="match status" value="1"/>
</dbReference>
<feature type="domain" description="Glycoside hydrolase family 42 N-terminal" evidence="7">
    <location>
        <begin position="20"/>
        <end position="395"/>
    </location>
</feature>
<proteinExistence type="inferred from homology"/>
<dbReference type="SUPFAM" id="SSF51445">
    <property type="entry name" value="(Trans)glycosidases"/>
    <property type="match status" value="1"/>
</dbReference>
<comment type="caution">
    <text evidence="10">The sequence shown here is derived from an EMBL/GenBank/DDBJ whole genome shotgun (WGS) entry which is preliminary data.</text>
</comment>
<dbReference type="Gene3D" id="2.60.40.1180">
    <property type="entry name" value="Golgi alpha-mannosidase II"/>
    <property type="match status" value="1"/>
</dbReference>